<evidence type="ECO:0000313" key="3">
    <source>
        <dbReference type="Proteomes" id="UP001160334"/>
    </source>
</evidence>
<sequence length="152" mass="15391">MSAYPPGPPAAAPAVDAKRLWSGGVATALVAALAAVVGLLVVRGLLDIEVITPDTTFGESQATTIAGYAIIAALLATALLHLLMISTPRATSFFGWIGILATVAVALWPYTVYATTDSKIGSSLIYLVVGIAIVTLLSGVAGTARTTRPAGL</sequence>
<organism evidence="2 3">
    <name type="scientific">Prescottella agglutinans</name>
    <dbReference type="NCBI Taxonomy" id="1644129"/>
    <lineage>
        <taxon>Bacteria</taxon>
        <taxon>Bacillati</taxon>
        <taxon>Actinomycetota</taxon>
        <taxon>Actinomycetes</taxon>
        <taxon>Mycobacteriales</taxon>
        <taxon>Nocardiaceae</taxon>
        <taxon>Prescottella</taxon>
    </lineage>
</organism>
<reference evidence="2 3" key="1">
    <citation type="submission" date="2023-04" db="EMBL/GenBank/DDBJ databases">
        <title>Forest soil microbial communities from Buena Vista Peninsula, Colon Province, Panama.</title>
        <authorList>
            <person name="Bouskill N."/>
        </authorList>
    </citation>
    <scope>NUCLEOTIDE SEQUENCE [LARGE SCALE GENOMIC DNA]</scope>
    <source>
        <strain evidence="2 3">CFH S0262</strain>
    </source>
</reference>
<feature type="transmembrane region" description="Helical" evidence="1">
    <location>
        <begin position="65"/>
        <end position="86"/>
    </location>
</feature>
<keyword evidence="1" id="KW-0812">Transmembrane</keyword>
<feature type="transmembrane region" description="Helical" evidence="1">
    <location>
        <begin position="20"/>
        <end position="45"/>
    </location>
</feature>
<feature type="transmembrane region" description="Helical" evidence="1">
    <location>
        <begin position="93"/>
        <end position="112"/>
    </location>
</feature>
<keyword evidence="1" id="KW-0472">Membrane</keyword>
<dbReference type="EMBL" id="JARXVC010000010">
    <property type="protein sequence ID" value="MDH6282409.1"/>
    <property type="molecule type" value="Genomic_DNA"/>
</dbReference>
<comment type="caution">
    <text evidence="2">The sequence shown here is derived from an EMBL/GenBank/DDBJ whole genome shotgun (WGS) entry which is preliminary data.</text>
</comment>
<name>A0ABT6MDL3_9NOCA</name>
<keyword evidence="3" id="KW-1185">Reference proteome</keyword>
<protein>
    <submittedName>
        <fullName evidence="2">Uncharacterized membrane protein YjjP (DUF1212 family)</fullName>
    </submittedName>
</protein>
<dbReference type="Proteomes" id="UP001160334">
    <property type="component" value="Unassembled WGS sequence"/>
</dbReference>
<dbReference type="InterPro" id="IPR045713">
    <property type="entry name" value="DUF6069"/>
</dbReference>
<proteinExistence type="predicted"/>
<evidence type="ECO:0000313" key="2">
    <source>
        <dbReference type="EMBL" id="MDH6282409.1"/>
    </source>
</evidence>
<evidence type="ECO:0000256" key="1">
    <source>
        <dbReference type="SAM" id="Phobius"/>
    </source>
</evidence>
<dbReference type="RefSeq" id="WP_280761718.1">
    <property type="nucleotide sequence ID" value="NZ_JARXVC010000010.1"/>
</dbReference>
<feature type="transmembrane region" description="Helical" evidence="1">
    <location>
        <begin position="124"/>
        <end position="144"/>
    </location>
</feature>
<accession>A0ABT6MDL3</accession>
<gene>
    <name evidence="2" type="ORF">M2280_003640</name>
</gene>
<keyword evidence="1" id="KW-1133">Transmembrane helix</keyword>
<dbReference type="Pfam" id="PF19545">
    <property type="entry name" value="DUF6069"/>
    <property type="match status" value="1"/>
</dbReference>